<name>A0ABY7G3G6_MYAAR</name>
<gene>
    <name evidence="1" type="ORF">MAR_014146</name>
</gene>
<reference evidence="1" key="1">
    <citation type="submission" date="2022-11" db="EMBL/GenBank/DDBJ databases">
        <title>Centuries of genome instability and evolution in soft-shell clam transmissible cancer (bioRxiv).</title>
        <authorList>
            <person name="Hart S.F.M."/>
            <person name="Yonemitsu M.A."/>
            <person name="Giersch R.M."/>
            <person name="Beal B.F."/>
            <person name="Arriagada G."/>
            <person name="Davis B.W."/>
            <person name="Ostrander E.A."/>
            <person name="Goff S.P."/>
            <person name="Metzger M.J."/>
        </authorList>
    </citation>
    <scope>NUCLEOTIDE SEQUENCE</scope>
    <source>
        <strain evidence="1">MELC-2E11</strain>
        <tissue evidence="1">Siphon/mantle</tissue>
    </source>
</reference>
<dbReference type="InterPro" id="IPR015943">
    <property type="entry name" value="WD40/YVTN_repeat-like_dom_sf"/>
</dbReference>
<dbReference type="Proteomes" id="UP001164746">
    <property type="component" value="Chromosome 15"/>
</dbReference>
<dbReference type="Gene3D" id="2.130.10.10">
    <property type="entry name" value="YVTN repeat-like/Quinoprotein amine dehydrogenase"/>
    <property type="match status" value="1"/>
</dbReference>
<proteinExistence type="predicted"/>
<dbReference type="EMBL" id="CP111026">
    <property type="protein sequence ID" value="WAR28442.1"/>
    <property type="molecule type" value="Genomic_DNA"/>
</dbReference>
<organism evidence="1 2">
    <name type="scientific">Mya arenaria</name>
    <name type="common">Soft-shell clam</name>
    <dbReference type="NCBI Taxonomy" id="6604"/>
    <lineage>
        <taxon>Eukaryota</taxon>
        <taxon>Metazoa</taxon>
        <taxon>Spiralia</taxon>
        <taxon>Lophotrochozoa</taxon>
        <taxon>Mollusca</taxon>
        <taxon>Bivalvia</taxon>
        <taxon>Autobranchia</taxon>
        <taxon>Heteroconchia</taxon>
        <taxon>Euheterodonta</taxon>
        <taxon>Imparidentia</taxon>
        <taxon>Neoheterodontei</taxon>
        <taxon>Myida</taxon>
        <taxon>Myoidea</taxon>
        <taxon>Myidae</taxon>
        <taxon>Mya</taxon>
    </lineage>
</organism>
<evidence type="ECO:0000313" key="2">
    <source>
        <dbReference type="Proteomes" id="UP001164746"/>
    </source>
</evidence>
<keyword evidence="2" id="KW-1185">Reference proteome</keyword>
<accession>A0ABY7G3G6</accession>
<evidence type="ECO:0000313" key="1">
    <source>
        <dbReference type="EMBL" id="WAR28442.1"/>
    </source>
</evidence>
<dbReference type="SUPFAM" id="SSF101898">
    <property type="entry name" value="NHL repeat"/>
    <property type="match status" value="1"/>
</dbReference>
<sequence>MGAVFSFDAESDHGTTGLTVQRDGQMKTIVAAEHTVTQTTDKPVLRLTPAMDIPMKSPTDKMECSLSGMLQLAGSRLLMTDFYNNKVKVVDMQTNSLVSQISVPGQPWETCHLPGDRVAVTLSFKGIQFLKTRGKLVLGDHINVHGDLRGIAYHEDRLIVSHCNGVLEVLNLKGHSIRRIFADGNGPFFKFPLYLTVVCEGSTAFIYVSDISRNTITKLNMNLNIVKRLQDPALKEPRGITALDDQLLISGCESSTIMILDLSTYQMTQLMGEKEGIRKPLFAYYSQQQSILLVAETNNNSLKVYSTIE</sequence>
<protein>
    <submittedName>
        <fullName evidence="1">Uncharacterized protein</fullName>
    </submittedName>
</protein>